<dbReference type="Gene3D" id="2.60.120.10">
    <property type="entry name" value="Jelly Rolls"/>
    <property type="match status" value="1"/>
</dbReference>
<accession>A0ABX2H8W2</accession>
<name>A0ABX2H8W2_9FIRM</name>
<dbReference type="Pfam" id="PF00027">
    <property type="entry name" value="cNMP_binding"/>
    <property type="match status" value="1"/>
</dbReference>
<dbReference type="PROSITE" id="PS51063">
    <property type="entry name" value="HTH_CRP_2"/>
    <property type="match status" value="1"/>
</dbReference>
<evidence type="ECO:0000313" key="6">
    <source>
        <dbReference type="EMBL" id="NSG85628.1"/>
    </source>
</evidence>
<evidence type="ECO:0000256" key="1">
    <source>
        <dbReference type="ARBA" id="ARBA00023015"/>
    </source>
</evidence>
<dbReference type="CDD" id="cd00038">
    <property type="entry name" value="CAP_ED"/>
    <property type="match status" value="1"/>
</dbReference>
<dbReference type="InterPro" id="IPR012318">
    <property type="entry name" value="HTH_CRP"/>
</dbReference>
<dbReference type="EMBL" id="JAAITS010000023">
    <property type="protein sequence ID" value="NSG85628.1"/>
    <property type="molecule type" value="Genomic_DNA"/>
</dbReference>
<proteinExistence type="predicted"/>
<evidence type="ECO:0000259" key="4">
    <source>
        <dbReference type="PROSITE" id="PS50042"/>
    </source>
</evidence>
<evidence type="ECO:0000256" key="2">
    <source>
        <dbReference type="ARBA" id="ARBA00023125"/>
    </source>
</evidence>
<evidence type="ECO:0000256" key="3">
    <source>
        <dbReference type="ARBA" id="ARBA00023163"/>
    </source>
</evidence>
<keyword evidence="1" id="KW-0805">Transcription regulation</keyword>
<protein>
    <submittedName>
        <fullName evidence="6">Crp/Fnr family transcriptional regulator</fullName>
    </submittedName>
</protein>
<reference evidence="6 7" key="1">
    <citation type="journal article" date="2020" name="Cell Host Microbe">
        <title>Functional and Genomic Variation between Human-Derived Isolates of Lachnospiraceae Reveals Inter- and Intra-Species Diversity.</title>
        <authorList>
            <person name="Sorbara M.T."/>
            <person name="Littmann E.R."/>
            <person name="Fontana E."/>
            <person name="Moody T.U."/>
            <person name="Kohout C.E."/>
            <person name="Gjonbalaj M."/>
            <person name="Eaton V."/>
            <person name="Seok R."/>
            <person name="Leiner I.M."/>
            <person name="Pamer E.G."/>
        </authorList>
    </citation>
    <scope>NUCLEOTIDE SEQUENCE [LARGE SCALE GENOMIC DNA]</scope>
    <source>
        <strain evidence="6 7">MSK.17.74</strain>
    </source>
</reference>
<dbReference type="Pfam" id="PF13545">
    <property type="entry name" value="HTH_Crp_2"/>
    <property type="match status" value="1"/>
</dbReference>
<dbReference type="InterPro" id="IPR036390">
    <property type="entry name" value="WH_DNA-bd_sf"/>
</dbReference>
<comment type="caution">
    <text evidence="6">The sequence shown here is derived from an EMBL/GenBank/DDBJ whole genome shotgun (WGS) entry which is preliminary data.</text>
</comment>
<dbReference type="SUPFAM" id="SSF51206">
    <property type="entry name" value="cAMP-binding domain-like"/>
    <property type="match status" value="1"/>
</dbReference>
<feature type="domain" description="HTH crp-type" evidence="5">
    <location>
        <begin position="146"/>
        <end position="212"/>
    </location>
</feature>
<dbReference type="SMART" id="SM00419">
    <property type="entry name" value="HTH_CRP"/>
    <property type="match status" value="1"/>
</dbReference>
<sequence length="212" mass="24578">MTPVTLFSYITPEEQERMRICFDMHEAVYRNNETVMEYSSSMKKIGLILEGQAVLYCIDEDGNQYMIDNLKKDSVFGEPFLLPEESQHYYVCAKSETRVLFIAYEHVIKRCENACKFHSQLVSNLLQMIALRASQQANRIYVLSRNSTRKKIMAYLNSIAAEKQTKTVILPMSYTTLAEYLSVDRSAMMRELKNLADEGIIERDGKKLRILD</sequence>
<keyword evidence="3" id="KW-0804">Transcription</keyword>
<evidence type="ECO:0000259" key="5">
    <source>
        <dbReference type="PROSITE" id="PS51063"/>
    </source>
</evidence>
<evidence type="ECO:0000313" key="7">
    <source>
        <dbReference type="Proteomes" id="UP001644719"/>
    </source>
</evidence>
<dbReference type="InterPro" id="IPR014710">
    <property type="entry name" value="RmlC-like_jellyroll"/>
</dbReference>
<dbReference type="PROSITE" id="PS50042">
    <property type="entry name" value="CNMP_BINDING_3"/>
    <property type="match status" value="1"/>
</dbReference>
<dbReference type="Proteomes" id="UP001644719">
    <property type="component" value="Unassembled WGS sequence"/>
</dbReference>
<keyword evidence="7" id="KW-1185">Reference proteome</keyword>
<dbReference type="InterPro" id="IPR000595">
    <property type="entry name" value="cNMP-bd_dom"/>
</dbReference>
<dbReference type="RefSeq" id="WP_173769774.1">
    <property type="nucleotide sequence ID" value="NZ_JAAITS010000023.1"/>
</dbReference>
<feature type="domain" description="Cyclic nucleotide-binding" evidence="4">
    <location>
        <begin position="13"/>
        <end position="102"/>
    </location>
</feature>
<keyword evidence="2" id="KW-0238">DNA-binding</keyword>
<gene>
    <name evidence="6" type="ORF">G5B17_09305</name>
</gene>
<dbReference type="InterPro" id="IPR018490">
    <property type="entry name" value="cNMP-bd_dom_sf"/>
</dbReference>
<organism evidence="6 7">
    <name type="scientific">Blautia faecis</name>
    <dbReference type="NCBI Taxonomy" id="871665"/>
    <lineage>
        <taxon>Bacteria</taxon>
        <taxon>Bacillati</taxon>
        <taxon>Bacillota</taxon>
        <taxon>Clostridia</taxon>
        <taxon>Lachnospirales</taxon>
        <taxon>Lachnospiraceae</taxon>
        <taxon>Blautia</taxon>
    </lineage>
</organism>
<dbReference type="SUPFAM" id="SSF46785">
    <property type="entry name" value="Winged helix' DNA-binding domain"/>
    <property type="match status" value="1"/>
</dbReference>